<feature type="compositionally biased region" description="Basic and acidic residues" evidence="1">
    <location>
        <begin position="188"/>
        <end position="201"/>
    </location>
</feature>
<dbReference type="AlphaFoldDB" id="A0A9D3QDF0"/>
<proteinExistence type="predicted"/>
<accession>A0A9D3QDF0</accession>
<evidence type="ECO:0000313" key="2">
    <source>
        <dbReference type="EMBL" id="KAG7487337.1"/>
    </source>
</evidence>
<comment type="caution">
    <text evidence="2">The sequence shown here is derived from an EMBL/GenBank/DDBJ whole genome shotgun (WGS) entry which is preliminary data.</text>
</comment>
<protein>
    <submittedName>
        <fullName evidence="2">Uncharacterized protein</fullName>
    </submittedName>
</protein>
<evidence type="ECO:0000256" key="1">
    <source>
        <dbReference type="SAM" id="MobiDB-lite"/>
    </source>
</evidence>
<organism evidence="2 3">
    <name type="scientific">Megalops atlanticus</name>
    <name type="common">Tarpon</name>
    <name type="synonym">Clupea gigantea</name>
    <dbReference type="NCBI Taxonomy" id="7932"/>
    <lineage>
        <taxon>Eukaryota</taxon>
        <taxon>Metazoa</taxon>
        <taxon>Chordata</taxon>
        <taxon>Craniata</taxon>
        <taxon>Vertebrata</taxon>
        <taxon>Euteleostomi</taxon>
        <taxon>Actinopterygii</taxon>
        <taxon>Neopterygii</taxon>
        <taxon>Teleostei</taxon>
        <taxon>Elopiformes</taxon>
        <taxon>Megalopidae</taxon>
        <taxon>Megalops</taxon>
    </lineage>
</organism>
<gene>
    <name evidence="2" type="ORF">MATL_G00022160</name>
</gene>
<keyword evidence="3" id="KW-1185">Reference proteome</keyword>
<feature type="region of interest" description="Disordered" evidence="1">
    <location>
        <begin position="1"/>
        <end position="45"/>
    </location>
</feature>
<dbReference type="Proteomes" id="UP001046870">
    <property type="component" value="Chromosome 2"/>
</dbReference>
<feature type="region of interest" description="Disordered" evidence="1">
    <location>
        <begin position="157"/>
        <end position="243"/>
    </location>
</feature>
<name>A0A9D3QDF0_MEGAT</name>
<sequence>MVEPAGHRGSVSEGVIGKSSGSPRRRVSGRKCSNGPAGRRKPGNLPTIMTWVEAQKPGVDGVNIITSDFVDLVDFASTVIKLNNLLLPDRAGEGGQRQRGPQAAQRCLRLPLTLTCFRRCCAVLARAATEPPVGPGVHLQGLRRALLCLSTFLRSPRQTGGGGVAPGPRYRASAPPHAGRSGGPRQADPVRQRGEFSDRSRQQRGIEPTPRAPPPRARRTPVPRETLQLHPAPQQVRLSPDRM</sequence>
<dbReference type="EMBL" id="JAFDVH010000002">
    <property type="protein sequence ID" value="KAG7487337.1"/>
    <property type="molecule type" value="Genomic_DNA"/>
</dbReference>
<evidence type="ECO:0000313" key="3">
    <source>
        <dbReference type="Proteomes" id="UP001046870"/>
    </source>
</evidence>
<reference evidence="2" key="1">
    <citation type="submission" date="2021-01" db="EMBL/GenBank/DDBJ databases">
        <authorList>
            <person name="Zahm M."/>
            <person name="Roques C."/>
            <person name="Cabau C."/>
            <person name="Klopp C."/>
            <person name="Donnadieu C."/>
            <person name="Jouanno E."/>
            <person name="Lampietro C."/>
            <person name="Louis A."/>
            <person name="Herpin A."/>
            <person name="Echchiki A."/>
            <person name="Berthelot C."/>
            <person name="Parey E."/>
            <person name="Roest-Crollius H."/>
            <person name="Braasch I."/>
            <person name="Postlethwait J."/>
            <person name="Bobe J."/>
            <person name="Montfort J."/>
            <person name="Bouchez O."/>
            <person name="Begum T."/>
            <person name="Mejri S."/>
            <person name="Adams A."/>
            <person name="Chen W.-J."/>
            <person name="Guiguen Y."/>
        </authorList>
    </citation>
    <scope>NUCLEOTIDE SEQUENCE</scope>
    <source>
        <strain evidence="2">YG-15Mar2019-1</strain>
        <tissue evidence="2">Brain</tissue>
    </source>
</reference>
<dbReference type="OrthoDB" id="10636242at2759"/>